<dbReference type="EMBL" id="JBFXLS010000338">
    <property type="protein sequence ID" value="KAL2810573.1"/>
    <property type="molecule type" value="Genomic_DNA"/>
</dbReference>
<accession>A0ABR4H531</accession>
<protein>
    <recommendedName>
        <fullName evidence="1">F-box domain-containing protein</fullName>
    </recommendedName>
</protein>
<comment type="caution">
    <text evidence="2">The sequence shown here is derived from an EMBL/GenBank/DDBJ whole genome shotgun (WGS) entry which is preliminary data.</text>
</comment>
<organism evidence="2 3">
    <name type="scientific">Aspergillus cavernicola</name>
    <dbReference type="NCBI Taxonomy" id="176166"/>
    <lineage>
        <taxon>Eukaryota</taxon>
        <taxon>Fungi</taxon>
        <taxon>Dikarya</taxon>
        <taxon>Ascomycota</taxon>
        <taxon>Pezizomycotina</taxon>
        <taxon>Eurotiomycetes</taxon>
        <taxon>Eurotiomycetidae</taxon>
        <taxon>Eurotiales</taxon>
        <taxon>Aspergillaceae</taxon>
        <taxon>Aspergillus</taxon>
        <taxon>Aspergillus subgen. Nidulantes</taxon>
    </lineage>
</organism>
<proteinExistence type="predicted"/>
<dbReference type="Proteomes" id="UP001610335">
    <property type="component" value="Unassembled WGS sequence"/>
</dbReference>
<dbReference type="InterPro" id="IPR032675">
    <property type="entry name" value="LRR_dom_sf"/>
</dbReference>
<keyword evidence="3" id="KW-1185">Reference proteome</keyword>
<evidence type="ECO:0000313" key="2">
    <source>
        <dbReference type="EMBL" id="KAL2810573.1"/>
    </source>
</evidence>
<dbReference type="Pfam" id="PF00646">
    <property type="entry name" value="F-box"/>
    <property type="match status" value="1"/>
</dbReference>
<feature type="domain" description="F-box" evidence="1">
    <location>
        <begin position="35"/>
        <end position="65"/>
    </location>
</feature>
<dbReference type="CDD" id="cd09917">
    <property type="entry name" value="F-box_SF"/>
    <property type="match status" value="1"/>
</dbReference>
<evidence type="ECO:0000313" key="3">
    <source>
        <dbReference type="Proteomes" id="UP001610335"/>
    </source>
</evidence>
<dbReference type="InterPro" id="IPR001810">
    <property type="entry name" value="F-box_dom"/>
</dbReference>
<dbReference type="Gene3D" id="3.80.10.10">
    <property type="entry name" value="Ribonuclease Inhibitor"/>
    <property type="match status" value="1"/>
</dbReference>
<evidence type="ECO:0000259" key="1">
    <source>
        <dbReference type="Pfam" id="PF00646"/>
    </source>
</evidence>
<reference evidence="2 3" key="1">
    <citation type="submission" date="2024-07" db="EMBL/GenBank/DDBJ databases">
        <title>Section-level genome sequencing and comparative genomics of Aspergillus sections Usti and Cavernicolus.</title>
        <authorList>
            <consortium name="Lawrence Berkeley National Laboratory"/>
            <person name="Nybo J.L."/>
            <person name="Vesth T.C."/>
            <person name="Theobald S."/>
            <person name="Frisvad J.C."/>
            <person name="Larsen T.O."/>
            <person name="Kjaerboelling I."/>
            <person name="Rothschild-Mancinelli K."/>
            <person name="Lyhne E.K."/>
            <person name="Kogle M.E."/>
            <person name="Barry K."/>
            <person name="Clum A."/>
            <person name="Na H."/>
            <person name="Ledsgaard L."/>
            <person name="Lin J."/>
            <person name="Lipzen A."/>
            <person name="Kuo A."/>
            <person name="Riley R."/>
            <person name="Mondo S."/>
            <person name="LaButti K."/>
            <person name="Haridas S."/>
            <person name="Pangalinan J."/>
            <person name="Salamov A.A."/>
            <person name="Simmons B.A."/>
            <person name="Magnuson J.K."/>
            <person name="Chen J."/>
            <person name="Drula E."/>
            <person name="Henrissat B."/>
            <person name="Wiebenga A."/>
            <person name="Lubbers R.J."/>
            <person name="Gomes A.C."/>
            <person name="Makela M.R."/>
            <person name="Stajich J."/>
            <person name="Grigoriev I.V."/>
            <person name="Mortensen U.H."/>
            <person name="De vries R.P."/>
            <person name="Baker S.E."/>
            <person name="Andersen M.R."/>
        </authorList>
    </citation>
    <scope>NUCLEOTIDE SEQUENCE [LARGE SCALE GENOMIC DNA]</scope>
    <source>
        <strain evidence="2 3">CBS 600.67</strain>
    </source>
</reference>
<name>A0ABR4H531_9EURO</name>
<sequence length="387" mass="44379">MGALKIKLAHSLTEIKRDQNYFSSDIKFTMEFMLPEILLDILERLDSKTLSTLCLVSKPMRNLSRPLLFRDFDGGIVSERCLKRLRNFSQQLLTDPSLASQVRSVNIGCIQEADIGELQDIFESLLKHTPNFRHLTVPGAQRFTKFLNNLLKGQDYLRQLQTFESSPIYGSTIRISLQCWQSIFGLTRLLSLSLSNCEYNSTLSSISPELQGNGDLLLRRVCIENRSLGYTILARLIQSCKRLETFIYVSPSRYHPEDSDPATIIRALLLHKNSLKHLTFDFCSRDEDEDFNQARKLESLEEFSCLERLYVNQDCLPWKPLLPPSLKLLGITSPDEPLEPNLFHNLGIASHLSLKLLSELYVTFPLFEGYPEGIFDGFDDRVYINID</sequence>
<gene>
    <name evidence="2" type="ORF">BDW59DRAFT_155624</name>
</gene>